<feature type="region of interest" description="Disordered" evidence="1">
    <location>
        <begin position="1"/>
        <end position="47"/>
    </location>
</feature>
<accession>A0A5N6Q755</accession>
<evidence type="ECO:0000256" key="1">
    <source>
        <dbReference type="SAM" id="MobiDB-lite"/>
    </source>
</evidence>
<evidence type="ECO:0000313" key="2">
    <source>
        <dbReference type="EMBL" id="KAD7480363.1"/>
    </source>
</evidence>
<proteinExistence type="predicted"/>
<feature type="compositionally biased region" description="Polar residues" evidence="1">
    <location>
        <begin position="25"/>
        <end position="47"/>
    </location>
</feature>
<dbReference type="PANTHER" id="PTHR33625">
    <property type="entry name" value="OS08G0179900 PROTEIN"/>
    <property type="match status" value="1"/>
</dbReference>
<evidence type="ECO:0000313" key="3">
    <source>
        <dbReference type="Proteomes" id="UP000326396"/>
    </source>
</evidence>
<comment type="caution">
    <text evidence="2">The sequence shown here is derived from an EMBL/GenBank/DDBJ whole genome shotgun (WGS) entry which is preliminary data.</text>
</comment>
<sequence>MMKTVHRAVRAGSGGHGSVQEPLPHSTNNHNGPTYRPSSSDNQNNSILSFSSNHHPCPISSLNQCDDFVFCTVPSMDEVHHAVASLQQVLNRQTSSHDSEWDFDWIEPSASMLKAHRGSESVYDAFRLLHSEPSVKRMVMSLSSDKAVWEAVMNNEVVRELRDSIYEANMSILGDESNGQTLVSDVLQWIFINTKAKLMEIIKKTTELVNRLLKSPVNEKAKEEGAATGAFETKLGASFFLSFGYGPLGLLSLPGPANGAVADSGIYVSGGKNRSGKDRKLASNMVLQPSFKHQILGSSYVDELSFLQFLSWNLTPERF</sequence>
<protein>
    <submittedName>
        <fullName evidence="2">Uncharacterized protein</fullName>
    </submittedName>
</protein>
<dbReference type="OrthoDB" id="737041at2759"/>
<name>A0A5N6Q755_9ASTR</name>
<organism evidence="2 3">
    <name type="scientific">Mikania micrantha</name>
    <name type="common">bitter vine</name>
    <dbReference type="NCBI Taxonomy" id="192012"/>
    <lineage>
        <taxon>Eukaryota</taxon>
        <taxon>Viridiplantae</taxon>
        <taxon>Streptophyta</taxon>
        <taxon>Embryophyta</taxon>
        <taxon>Tracheophyta</taxon>
        <taxon>Spermatophyta</taxon>
        <taxon>Magnoliopsida</taxon>
        <taxon>eudicotyledons</taxon>
        <taxon>Gunneridae</taxon>
        <taxon>Pentapetalae</taxon>
        <taxon>asterids</taxon>
        <taxon>campanulids</taxon>
        <taxon>Asterales</taxon>
        <taxon>Asteraceae</taxon>
        <taxon>Asteroideae</taxon>
        <taxon>Heliantheae alliance</taxon>
        <taxon>Eupatorieae</taxon>
        <taxon>Mikania</taxon>
    </lineage>
</organism>
<reference evidence="2 3" key="1">
    <citation type="submission" date="2019-05" db="EMBL/GenBank/DDBJ databases">
        <title>Mikania micrantha, genome provides insights into the molecular mechanism of rapid growth.</title>
        <authorList>
            <person name="Liu B."/>
        </authorList>
    </citation>
    <scope>NUCLEOTIDE SEQUENCE [LARGE SCALE GENOMIC DNA]</scope>
    <source>
        <strain evidence="2">NLD-2019</strain>
        <tissue evidence="2">Leaf</tissue>
    </source>
</reference>
<keyword evidence="3" id="KW-1185">Reference proteome</keyword>
<dbReference type="PANTHER" id="PTHR33625:SF3">
    <property type="entry name" value="OS04G0550700 PROTEIN"/>
    <property type="match status" value="1"/>
</dbReference>
<dbReference type="AlphaFoldDB" id="A0A5N6Q755"/>
<gene>
    <name evidence="2" type="ORF">E3N88_03499</name>
</gene>
<dbReference type="Proteomes" id="UP000326396">
    <property type="component" value="Linkage Group LG1"/>
</dbReference>
<dbReference type="EMBL" id="SZYD01000001">
    <property type="protein sequence ID" value="KAD7480363.1"/>
    <property type="molecule type" value="Genomic_DNA"/>
</dbReference>